<dbReference type="GO" id="GO:0005524">
    <property type="term" value="F:ATP binding"/>
    <property type="evidence" value="ECO:0007669"/>
    <property type="project" value="UniProtKB-KW"/>
</dbReference>
<evidence type="ECO:0000313" key="7">
    <source>
        <dbReference type="Proteomes" id="UP001211065"/>
    </source>
</evidence>
<dbReference type="EMBL" id="JADGJW010000464">
    <property type="protein sequence ID" value="KAJ3216711.1"/>
    <property type="molecule type" value="Genomic_DNA"/>
</dbReference>
<dbReference type="InterPro" id="IPR004396">
    <property type="entry name" value="ATPase_YchF/OLA1"/>
</dbReference>
<protein>
    <recommendedName>
        <fullName evidence="3">Obg-like ATPase homolog</fullName>
    </recommendedName>
</protein>
<dbReference type="SUPFAM" id="SSF52540">
    <property type="entry name" value="P-loop containing nucleoside triphosphate hydrolases"/>
    <property type="match status" value="1"/>
</dbReference>
<dbReference type="CDD" id="cd04867">
    <property type="entry name" value="TGS_YchF_OLA1"/>
    <property type="match status" value="1"/>
</dbReference>
<dbReference type="PANTHER" id="PTHR23305">
    <property type="entry name" value="OBG GTPASE FAMILY"/>
    <property type="match status" value="1"/>
</dbReference>
<dbReference type="Pfam" id="PF01926">
    <property type="entry name" value="MMR_HSR1"/>
    <property type="match status" value="1"/>
</dbReference>
<feature type="domain" description="OBG-type G" evidence="4">
    <location>
        <begin position="1"/>
        <end position="268"/>
    </location>
</feature>
<dbReference type="Gene3D" id="3.10.20.30">
    <property type="match status" value="1"/>
</dbReference>
<keyword evidence="7" id="KW-1185">Reference proteome</keyword>
<dbReference type="PIRSF" id="PIRSF006641">
    <property type="entry name" value="CHP00092"/>
    <property type="match status" value="1"/>
</dbReference>
<evidence type="ECO:0000259" key="4">
    <source>
        <dbReference type="PROSITE" id="PS51710"/>
    </source>
</evidence>
<name>A0AAD5U1Z4_9FUNG</name>
<dbReference type="InterPro" id="IPR041706">
    <property type="entry name" value="YchF_N"/>
</dbReference>
<dbReference type="PROSITE" id="PS51880">
    <property type="entry name" value="TGS"/>
    <property type="match status" value="1"/>
</dbReference>
<dbReference type="Proteomes" id="UP001211065">
    <property type="component" value="Unassembled WGS sequence"/>
</dbReference>
<dbReference type="InterPro" id="IPR031167">
    <property type="entry name" value="G_OBG"/>
</dbReference>
<dbReference type="InterPro" id="IPR012675">
    <property type="entry name" value="Beta-grasp_dom_sf"/>
</dbReference>
<dbReference type="InterPro" id="IPR023192">
    <property type="entry name" value="TGS-like_dom_sf"/>
</dbReference>
<dbReference type="FunFam" id="1.10.150.300:FF:000001">
    <property type="entry name" value="Ribosome-binding ATPase YchF"/>
    <property type="match status" value="1"/>
</dbReference>
<dbReference type="InterPro" id="IPR012676">
    <property type="entry name" value="TGS-like"/>
</dbReference>
<dbReference type="InterPro" id="IPR013029">
    <property type="entry name" value="YchF_C"/>
</dbReference>
<proteinExistence type="predicted"/>
<dbReference type="Pfam" id="PF06071">
    <property type="entry name" value="YchF-GTPase_C"/>
    <property type="match status" value="1"/>
</dbReference>
<evidence type="ECO:0000313" key="6">
    <source>
        <dbReference type="EMBL" id="KAJ3216711.1"/>
    </source>
</evidence>
<sequence length="387" mass="44146">MGIVGMPNIGKSFFFNALTNSNVPSENYPFCTIEPWEARAKVQDSRIDKLVEIYRPKEMLSAFLTVIDIAGLVKGASAGAGLGNNFLANIKSVDGIFHLVRAFESTTIEHVEGTVDPLRDMEIIHLELRLKDTEIIEKLLESKKKETKRLFSSSKMSAQDKLKMKELEWLKKILHHLTEKNLCVRQNVEVWSEEEVTYINSLHLLTAKPCIFLINMSTEEYLKKNNVYFKNIQNWVNTNYPGDQCIPYSGIFEAELSVFDEQEEKDMYMEEVAKEFKVKTESATSTLNEIVLAGYNALNLIYYFTCGPQQVRCWTVQKNTKAPQAAAVIHTDFEKSFILAEVIKYGDLIQEGCEENVKTAGKILQKGKDYLVQDGDIIHFKIAQKKK</sequence>
<dbReference type="PROSITE" id="PS51710">
    <property type="entry name" value="G_OBG"/>
    <property type="match status" value="1"/>
</dbReference>
<accession>A0AAD5U1Z4</accession>
<dbReference type="SUPFAM" id="SSF81271">
    <property type="entry name" value="TGS-like"/>
    <property type="match status" value="1"/>
</dbReference>
<dbReference type="NCBIfam" id="TIGR00092">
    <property type="entry name" value="redox-regulated ATPase YchF"/>
    <property type="match status" value="1"/>
</dbReference>
<dbReference type="Gene3D" id="3.40.50.300">
    <property type="entry name" value="P-loop containing nucleotide triphosphate hydrolases"/>
    <property type="match status" value="1"/>
</dbReference>
<feature type="domain" description="TGS" evidence="5">
    <location>
        <begin position="299"/>
        <end position="382"/>
    </location>
</feature>
<dbReference type="GO" id="GO:0005737">
    <property type="term" value="C:cytoplasm"/>
    <property type="evidence" value="ECO:0007669"/>
    <property type="project" value="TreeGrafter"/>
</dbReference>
<dbReference type="AlphaFoldDB" id="A0AAD5U1Z4"/>
<dbReference type="CDD" id="cd01900">
    <property type="entry name" value="YchF"/>
    <property type="match status" value="1"/>
</dbReference>
<evidence type="ECO:0000256" key="3">
    <source>
        <dbReference type="ARBA" id="ARBA00068719"/>
    </source>
</evidence>
<gene>
    <name evidence="6" type="ORF">HK099_005759</name>
</gene>
<evidence type="ECO:0000259" key="5">
    <source>
        <dbReference type="PROSITE" id="PS51880"/>
    </source>
</evidence>
<keyword evidence="1" id="KW-0547">Nucleotide-binding</keyword>
<keyword evidence="2" id="KW-0067">ATP-binding</keyword>
<dbReference type="PANTHER" id="PTHR23305:SF11">
    <property type="entry name" value="OBG-LIKE ATPASE 1"/>
    <property type="match status" value="1"/>
</dbReference>
<reference evidence="6" key="1">
    <citation type="submission" date="2020-05" db="EMBL/GenBank/DDBJ databases">
        <title>Phylogenomic resolution of chytrid fungi.</title>
        <authorList>
            <person name="Stajich J.E."/>
            <person name="Amses K."/>
            <person name="Simmons R."/>
            <person name="Seto K."/>
            <person name="Myers J."/>
            <person name="Bonds A."/>
            <person name="Quandt C.A."/>
            <person name="Barry K."/>
            <person name="Liu P."/>
            <person name="Grigoriev I."/>
            <person name="Longcore J.E."/>
            <person name="James T.Y."/>
        </authorList>
    </citation>
    <scope>NUCLEOTIDE SEQUENCE</scope>
    <source>
        <strain evidence="6">JEL0476</strain>
    </source>
</reference>
<dbReference type="InterPro" id="IPR006073">
    <property type="entry name" value="GTP-bd"/>
</dbReference>
<dbReference type="Gene3D" id="1.10.150.300">
    <property type="entry name" value="TGS-like domain"/>
    <property type="match status" value="1"/>
</dbReference>
<evidence type="ECO:0000256" key="1">
    <source>
        <dbReference type="ARBA" id="ARBA00022741"/>
    </source>
</evidence>
<organism evidence="6 7">
    <name type="scientific">Clydaea vesicula</name>
    <dbReference type="NCBI Taxonomy" id="447962"/>
    <lineage>
        <taxon>Eukaryota</taxon>
        <taxon>Fungi</taxon>
        <taxon>Fungi incertae sedis</taxon>
        <taxon>Chytridiomycota</taxon>
        <taxon>Chytridiomycota incertae sedis</taxon>
        <taxon>Chytridiomycetes</taxon>
        <taxon>Lobulomycetales</taxon>
        <taxon>Lobulomycetaceae</taxon>
        <taxon>Clydaea</taxon>
    </lineage>
</organism>
<dbReference type="GO" id="GO:0016887">
    <property type="term" value="F:ATP hydrolysis activity"/>
    <property type="evidence" value="ECO:0007669"/>
    <property type="project" value="InterPro"/>
</dbReference>
<dbReference type="FunFam" id="3.10.20.30:FF:000001">
    <property type="entry name" value="Ribosome-binding ATPase YchF"/>
    <property type="match status" value="1"/>
</dbReference>
<dbReference type="PRINTS" id="PR00326">
    <property type="entry name" value="GTP1OBG"/>
</dbReference>
<dbReference type="InterPro" id="IPR004095">
    <property type="entry name" value="TGS"/>
</dbReference>
<comment type="caution">
    <text evidence="6">The sequence shown here is derived from an EMBL/GenBank/DDBJ whole genome shotgun (WGS) entry which is preliminary data.</text>
</comment>
<dbReference type="InterPro" id="IPR027417">
    <property type="entry name" value="P-loop_NTPase"/>
</dbReference>
<dbReference type="GO" id="GO:0005525">
    <property type="term" value="F:GTP binding"/>
    <property type="evidence" value="ECO:0007669"/>
    <property type="project" value="InterPro"/>
</dbReference>
<evidence type="ECO:0000256" key="2">
    <source>
        <dbReference type="ARBA" id="ARBA00022840"/>
    </source>
</evidence>